<gene>
    <name evidence="11" type="ORF">DWW32_09110</name>
</gene>
<feature type="domain" description="N6 adenine-specific DNA methyltransferase N-terminal" evidence="10">
    <location>
        <begin position="6"/>
        <end position="138"/>
    </location>
</feature>
<dbReference type="GO" id="GO:0009007">
    <property type="term" value="F:site-specific DNA-methyltransferase (adenine-specific) activity"/>
    <property type="evidence" value="ECO:0007669"/>
    <property type="project" value="UniProtKB-EC"/>
</dbReference>
<dbReference type="GO" id="GO:0008170">
    <property type="term" value="F:N-methyltransferase activity"/>
    <property type="evidence" value="ECO:0007669"/>
    <property type="project" value="InterPro"/>
</dbReference>
<dbReference type="EC" id="2.1.1.72" evidence="2"/>
<evidence type="ECO:0000313" key="12">
    <source>
        <dbReference type="Proteomes" id="UP000265489"/>
    </source>
</evidence>
<evidence type="ECO:0000259" key="10">
    <source>
        <dbReference type="Pfam" id="PF12161"/>
    </source>
</evidence>
<dbReference type="PANTHER" id="PTHR42933">
    <property type="entry name" value="SLR6095 PROTEIN"/>
    <property type="match status" value="1"/>
</dbReference>
<evidence type="ECO:0000313" key="11">
    <source>
        <dbReference type="EMBL" id="RGU90347.1"/>
    </source>
</evidence>
<dbReference type="Pfam" id="PF02384">
    <property type="entry name" value="N6_Mtase"/>
    <property type="match status" value="1"/>
</dbReference>
<dbReference type="InterPro" id="IPR029063">
    <property type="entry name" value="SAM-dependent_MTases_sf"/>
</dbReference>
<comment type="similarity">
    <text evidence="1">Belongs to the N(4)/N(6)-methyltransferase family.</text>
</comment>
<dbReference type="Gene3D" id="1.20.1260.30">
    <property type="match status" value="1"/>
</dbReference>
<dbReference type="RefSeq" id="WP_118325562.1">
    <property type="nucleotide sequence ID" value="NZ_QRYH01000031.1"/>
</dbReference>
<reference evidence="11 12" key="1">
    <citation type="submission" date="2018-08" db="EMBL/GenBank/DDBJ databases">
        <title>A genome reference for cultivated species of the human gut microbiota.</title>
        <authorList>
            <person name="Zou Y."/>
            <person name="Xue W."/>
            <person name="Luo G."/>
        </authorList>
    </citation>
    <scope>NUCLEOTIDE SEQUENCE [LARGE SCALE GENOMIC DNA]</scope>
    <source>
        <strain evidence="11 12">AF15-20</strain>
    </source>
</reference>
<evidence type="ECO:0000256" key="5">
    <source>
        <dbReference type="ARBA" id="ARBA00022691"/>
    </source>
</evidence>
<dbReference type="GO" id="GO:0032259">
    <property type="term" value="P:methylation"/>
    <property type="evidence" value="ECO:0007669"/>
    <property type="project" value="UniProtKB-KW"/>
</dbReference>
<feature type="domain" description="DNA methylase adenine-specific" evidence="9">
    <location>
        <begin position="151"/>
        <end position="463"/>
    </location>
</feature>
<keyword evidence="3 11" id="KW-0489">Methyltransferase</keyword>
<evidence type="ECO:0000256" key="3">
    <source>
        <dbReference type="ARBA" id="ARBA00022603"/>
    </source>
</evidence>
<proteinExistence type="inferred from homology"/>
<accession>A0A395WAC3</accession>
<dbReference type="Proteomes" id="UP000265489">
    <property type="component" value="Unassembled WGS sequence"/>
</dbReference>
<evidence type="ECO:0000256" key="8">
    <source>
        <dbReference type="SAM" id="Coils"/>
    </source>
</evidence>
<dbReference type="GO" id="GO:0009307">
    <property type="term" value="P:DNA restriction-modification system"/>
    <property type="evidence" value="ECO:0007669"/>
    <property type="project" value="UniProtKB-KW"/>
</dbReference>
<dbReference type="InterPro" id="IPR038333">
    <property type="entry name" value="T1MK-like_N_sf"/>
</dbReference>
<evidence type="ECO:0000259" key="9">
    <source>
        <dbReference type="Pfam" id="PF02384"/>
    </source>
</evidence>
<dbReference type="EMBL" id="QRYQ01000018">
    <property type="protein sequence ID" value="RGU90347.1"/>
    <property type="molecule type" value="Genomic_DNA"/>
</dbReference>
<keyword evidence="4 11" id="KW-0808">Transferase</keyword>
<evidence type="ECO:0000256" key="2">
    <source>
        <dbReference type="ARBA" id="ARBA00011900"/>
    </source>
</evidence>
<keyword evidence="6" id="KW-0680">Restriction system</keyword>
<dbReference type="GO" id="GO:0003677">
    <property type="term" value="F:DNA binding"/>
    <property type="evidence" value="ECO:0007669"/>
    <property type="project" value="InterPro"/>
</dbReference>
<comment type="caution">
    <text evidence="11">The sequence shown here is derived from an EMBL/GenBank/DDBJ whole genome shotgun (WGS) entry which is preliminary data.</text>
</comment>
<sequence>MVTGEIKNRIDALWDVFAAGGLTNPLEVIEQITYLMFIRDLDVTDNKKAKESNMLGIPYTSIFADEVMIGERSIDGNQLKWSTFHDYPANKQYEIMQEWVFPFIKILHSDKDSAYSKYMDDAIFKIPTALVLSKVIDSLDEIYSLMDKTTSMDIRGDVYEYLLSKIASAGRNGQFRTPRHIIRMMVELMNPTPQELICDPACGTSGFLVVASDYLMEKYRNDILMNKQNRDHFMNHMFNGFDMDRTMLRIGAMNMMTHGVESPNIEYRDSLSDQNTDNNKYSMILANPPFKGSLDYDSVSTDLLKIAKTKKTELLFLALFIRMLKVGGRCACIVPDGVLFGSSKAHKAIRQAIVDDNRLEAVISMPSGVFKPYAGVSTGILIFTKTGYGGTDKVWFYDMKADGFSLDDKRAPVKENDIPDILERFKNLDKEVERKRTEQSFLVDKQEIIDNDYDLSINKYKEVVYEKVEYPPTSEILADIEALNREIDKNLAELKALLNDGKEEESE</sequence>
<dbReference type="PROSITE" id="PS00092">
    <property type="entry name" value="N6_MTASE"/>
    <property type="match status" value="1"/>
</dbReference>
<dbReference type="InterPro" id="IPR003356">
    <property type="entry name" value="DNA_methylase_A-5"/>
</dbReference>
<organism evidence="11 12">
    <name type="scientific">Holdemanella biformis</name>
    <dbReference type="NCBI Taxonomy" id="1735"/>
    <lineage>
        <taxon>Bacteria</taxon>
        <taxon>Bacillati</taxon>
        <taxon>Bacillota</taxon>
        <taxon>Erysipelotrichia</taxon>
        <taxon>Erysipelotrichales</taxon>
        <taxon>Erysipelotrichaceae</taxon>
        <taxon>Holdemanella</taxon>
    </lineage>
</organism>
<dbReference type="InterPro" id="IPR002052">
    <property type="entry name" value="DNA_methylase_N6_adenine_CS"/>
</dbReference>
<evidence type="ECO:0000256" key="4">
    <source>
        <dbReference type="ARBA" id="ARBA00022679"/>
    </source>
</evidence>
<dbReference type="GeneID" id="66580573"/>
<dbReference type="AlphaFoldDB" id="A0A395WAC3"/>
<name>A0A395WAC3_9FIRM</name>
<comment type="catalytic activity">
    <reaction evidence="7">
        <text>a 2'-deoxyadenosine in DNA + S-adenosyl-L-methionine = an N(6)-methyl-2'-deoxyadenosine in DNA + S-adenosyl-L-homocysteine + H(+)</text>
        <dbReference type="Rhea" id="RHEA:15197"/>
        <dbReference type="Rhea" id="RHEA-COMP:12418"/>
        <dbReference type="Rhea" id="RHEA-COMP:12419"/>
        <dbReference type="ChEBI" id="CHEBI:15378"/>
        <dbReference type="ChEBI" id="CHEBI:57856"/>
        <dbReference type="ChEBI" id="CHEBI:59789"/>
        <dbReference type="ChEBI" id="CHEBI:90615"/>
        <dbReference type="ChEBI" id="CHEBI:90616"/>
        <dbReference type="EC" id="2.1.1.72"/>
    </reaction>
</comment>
<dbReference type="SUPFAM" id="SSF53335">
    <property type="entry name" value="S-adenosyl-L-methionine-dependent methyltransferases"/>
    <property type="match status" value="1"/>
</dbReference>
<dbReference type="Gene3D" id="3.40.50.150">
    <property type="entry name" value="Vaccinia Virus protein VP39"/>
    <property type="match status" value="1"/>
</dbReference>
<dbReference type="Pfam" id="PF12161">
    <property type="entry name" value="HsdM_N"/>
    <property type="match status" value="1"/>
</dbReference>
<keyword evidence="5" id="KW-0949">S-adenosyl-L-methionine</keyword>
<evidence type="ECO:0000256" key="6">
    <source>
        <dbReference type="ARBA" id="ARBA00022747"/>
    </source>
</evidence>
<feature type="coiled-coil region" evidence="8">
    <location>
        <begin position="477"/>
        <end position="504"/>
    </location>
</feature>
<dbReference type="InterPro" id="IPR051537">
    <property type="entry name" value="DNA_Adenine_Mtase"/>
</dbReference>
<dbReference type="InterPro" id="IPR022749">
    <property type="entry name" value="D12N6_MeTrfase_N"/>
</dbReference>
<protein>
    <recommendedName>
        <fullName evidence="2">site-specific DNA-methyltransferase (adenine-specific)</fullName>
        <ecNumber evidence="2">2.1.1.72</ecNumber>
    </recommendedName>
</protein>
<dbReference type="PRINTS" id="PR00507">
    <property type="entry name" value="N12N6MTFRASE"/>
</dbReference>
<evidence type="ECO:0000256" key="1">
    <source>
        <dbReference type="ARBA" id="ARBA00006594"/>
    </source>
</evidence>
<dbReference type="PANTHER" id="PTHR42933:SF3">
    <property type="entry name" value="TYPE I RESTRICTION ENZYME MJAVIII METHYLASE SUBUNIT"/>
    <property type="match status" value="1"/>
</dbReference>
<evidence type="ECO:0000256" key="7">
    <source>
        <dbReference type="ARBA" id="ARBA00047942"/>
    </source>
</evidence>
<keyword evidence="8" id="KW-0175">Coiled coil</keyword>